<evidence type="ECO:0000313" key="3">
    <source>
        <dbReference type="WBParaSite" id="PSAMB.scaffold15470size1569.g36533.t1"/>
    </source>
</evidence>
<feature type="region of interest" description="Disordered" evidence="1">
    <location>
        <begin position="1"/>
        <end position="20"/>
    </location>
</feature>
<proteinExistence type="predicted"/>
<dbReference type="PANTHER" id="PTHR39075">
    <property type="entry name" value="FI19908P1"/>
    <property type="match status" value="1"/>
</dbReference>
<protein>
    <submittedName>
        <fullName evidence="3">Uncharacterized protein</fullName>
    </submittedName>
</protein>
<dbReference type="WBParaSite" id="PSAMB.scaffold15470size1569.g36533.t1">
    <property type="protein sequence ID" value="PSAMB.scaffold15470size1569.g36533.t1"/>
    <property type="gene ID" value="PSAMB.scaffold15470size1569.g36533"/>
</dbReference>
<evidence type="ECO:0000256" key="1">
    <source>
        <dbReference type="SAM" id="MobiDB-lite"/>
    </source>
</evidence>
<sequence length="122" mass="13625">MVESEISEVSSKGADDDVEDGTVITNVNGVYIRQEQSGDVDVNSRPRHLRFSPSRSTICIRTHYVDMAVQQDQKSYVKHGVKRVHVSRSGMVVSDSNCITSMDHYGRIVSSTKDAIVLYHQP</sequence>
<accession>A0A914V4S3</accession>
<dbReference type="AlphaFoldDB" id="A0A914V4S3"/>
<dbReference type="GO" id="GO:0005615">
    <property type="term" value="C:extracellular space"/>
    <property type="evidence" value="ECO:0007669"/>
    <property type="project" value="TreeGrafter"/>
</dbReference>
<keyword evidence="2" id="KW-1185">Reference proteome</keyword>
<organism evidence="2 3">
    <name type="scientific">Plectus sambesii</name>
    <dbReference type="NCBI Taxonomy" id="2011161"/>
    <lineage>
        <taxon>Eukaryota</taxon>
        <taxon>Metazoa</taxon>
        <taxon>Ecdysozoa</taxon>
        <taxon>Nematoda</taxon>
        <taxon>Chromadorea</taxon>
        <taxon>Plectida</taxon>
        <taxon>Plectina</taxon>
        <taxon>Plectoidea</taxon>
        <taxon>Plectidae</taxon>
        <taxon>Plectus</taxon>
    </lineage>
</organism>
<dbReference type="PANTHER" id="PTHR39075:SF1">
    <property type="entry name" value="FI19908P1"/>
    <property type="match status" value="1"/>
</dbReference>
<dbReference type="Proteomes" id="UP000887566">
    <property type="component" value="Unplaced"/>
</dbReference>
<evidence type="ECO:0000313" key="2">
    <source>
        <dbReference type="Proteomes" id="UP000887566"/>
    </source>
</evidence>
<name>A0A914V4S3_9BILA</name>
<reference evidence="3" key="1">
    <citation type="submission" date="2022-11" db="UniProtKB">
        <authorList>
            <consortium name="WormBaseParasite"/>
        </authorList>
    </citation>
    <scope>IDENTIFICATION</scope>
</reference>